<dbReference type="AlphaFoldDB" id="A0A6C0ADD8"/>
<name>A0A6C0ADD8_9ZZZZ</name>
<evidence type="ECO:0000313" key="1">
    <source>
        <dbReference type="EMBL" id="QHS77463.1"/>
    </source>
</evidence>
<sequence>MYDLPILKIEHDYNPSNNIKTIIYNNIIFLCIRDSVYKLKKKIVWNRFKAILVFYNITFS</sequence>
<accession>A0A6C0ADD8</accession>
<reference evidence="1" key="1">
    <citation type="journal article" date="2020" name="Nature">
        <title>Giant virus diversity and host interactions through global metagenomics.</title>
        <authorList>
            <person name="Schulz F."/>
            <person name="Roux S."/>
            <person name="Paez-Espino D."/>
            <person name="Jungbluth S."/>
            <person name="Walsh D.A."/>
            <person name="Denef V.J."/>
            <person name="McMahon K.D."/>
            <person name="Konstantinidis K.T."/>
            <person name="Eloe-Fadrosh E.A."/>
            <person name="Kyrpides N.C."/>
            <person name="Woyke T."/>
        </authorList>
    </citation>
    <scope>NUCLEOTIDE SEQUENCE</scope>
    <source>
        <strain evidence="1">GVMAG-S-1004661-13</strain>
    </source>
</reference>
<protein>
    <submittedName>
        <fullName evidence="1">Uncharacterized protein</fullName>
    </submittedName>
</protein>
<proteinExistence type="predicted"/>
<organism evidence="1">
    <name type="scientific">viral metagenome</name>
    <dbReference type="NCBI Taxonomy" id="1070528"/>
    <lineage>
        <taxon>unclassified sequences</taxon>
        <taxon>metagenomes</taxon>
        <taxon>organismal metagenomes</taxon>
    </lineage>
</organism>
<dbReference type="EMBL" id="MN740549">
    <property type="protein sequence ID" value="QHS77463.1"/>
    <property type="molecule type" value="Genomic_DNA"/>
</dbReference>